<dbReference type="EMBL" id="BARU01035329">
    <property type="protein sequence ID" value="GAH79436.1"/>
    <property type="molecule type" value="Genomic_DNA"/>
</dbReference>
<sequence>MIGMKKRRVTMLLVIIILLITLWFLGVDKSWFVE</sequence>
<feature type="transmembrane region" description="Helical" evidence="1">
    <location>
        <begin position="9"/>
        <end position="26"/>
    </location>
</feature>
<name>X1IAK3_9ZZZZ</name>
<organism evidence="2">
    <name type="scientific">marine sediment metagenome</name>
    <dbReference type="NCBI Taxonomy" id="412755"/>
    <lineage>
        <taxon>unclassified sequences</taxon>
        <taxon>metagenomes</taxon>
        <taxon>ecological metagenomes</taxon>
    </lineage>
</organism>
<dbReference type="AlphaFoldDB" id="X1IAK3"/>
<proteinExistence type="predicted"/>
<evidence type="ECO:0000256" key="1">
    <source>
        <dbReference type="SAM" id="Phobius"/>
    </source>
</evidence>
<feature type="non-terminal residue" evidence="2">
    <location>
        <position position="34"/>
    </location>
</feature>
<comment type="caution">
    <text evidence="2">The sequence shown here is derived from an EMBL/GenBank/DDBJ whole genome shotgun (WGS) entry which is preliminary data.</text>
</comment>
<evidence type="ECO:0000313" key="2">
    <source>
        <dbReference type="EMBL" id="GAH79436.1"/>
    </source>
</evidence>
<keyword evidence="1" id="KW-0472">Membrane</keyword>
<reference evidence="2" key="1">
    <citation type="journal article" date="2014" name="Front. Microbiol.">
        <title>High frequency of phylogenetically diverse reductive dehalogenase-homologous genes in deep subseafloor sedimentary metagenomes.</title>
        <authorList>
            <person name="Kawai M."/>
            <person name="Futagami T."/>
            <person name="Toyoda A."/>
            <person name="Takaki Y."/>
            <person name="Nishi S."/>
            <person name="Hori S."/>
            <person name="Arai W."/>
            <person name="Tsubouchi T."/>
            <person name="Morono Y."/>
            <person name="Uchiyama I."/>
            <person name="Ito T."/>
            <person name="Fujiyama A."/>
            <person name="Inagaki F."/>
            <person name="Takami H."/>
        </authorList>
    </citation>
    <scope>NUCLEOTIDE SEQUENCE</scope>
    <source>
        <strain evidence="2">Expedition CK06-06</strain>
    </source>
</reference>
<keyword evidence="1" id="KW-0812">Transmembrane</keyword>
<protein>
    <submittedName>
        <fullName evidence="2">Uncharacterized protein</fullName>
    </submittedName>
</protein>
<gene>
    <name evidence="2" type="ORF">S03H2_55327</name>
</gene>
<keyword evidence="1" id="KW-1133">Transmembrane helix</keyword>
<accession>X1IAK3</accession>